<evidence type="ECO:0000313" key="3">
    <source>
        <dbReference type="Proteomes" id="UP000248132"/>
    </source>
</evidence>
<protein>
    <submittedName>
        <fullName evidence="2">Uncharacterized protein</fullName>
    </submittedName>
</protein>
<keyword evidence="1" id="KW-0812">Transmembrane</keyword>
<gene>
    <name evidence="2" type="ORF">LY28_02519</name>
</gene>
<dbReference type="AlphaFoldDB" id="A0A318XMM7"/>
<keyword evidence="1" id="KW-0472">Membrane</keyword>
<dbReference type="EMBL" id="QKMR01000015">
    <property type="protein sequence ID" value="PYG86899.1"/>
    <property type="molecule type" value="Genomic_DNA"/>
</dbReference>
<evidence type="ECO:0000256" key="1">
    <source>
        <dbReference type="SAM" id="Phobius"/>
    </source>
</evidence>
<keyword evidence="3" id="KW-1185">Reference proteome</keyword>
<sequence length="75" mass="8166">MNLLLVCIAFICIAALEVPYMVKNKQWYSLTVYSVLLVSVFVLGALVASGIKVPSPIKAAQAFYKDILGLSFKSP</sequence>
<proteinExistence type="predicted"/>
<comment type="caution">
    <text evidence="2">The sequence shown here is derived from an EMBL/GenBank/DDBJ whole genome shotgun (WGS) entry which is preliminary data.</text>
</comment>
<organism evidence="2 3">
    <name type="scientific">Ruminiclostridium sufflavum DSM 19573</name>
    <dbReference type="NCBI Taxonomy" id="1121337"/>
    <lineage>
        <taxon>Bacteria</taxon>
        <taxon>Bacillati</taxon>
        <taxon>Bacillota</taxon>
        <taxon>Clostridia</taxon>
        <taxon>Eubacteriales</taxon>
        <taxon>Oscillospiraceae</taxon>
        <taxon>Ruminiclostridium</taxon>
    </lineage>
</organism>
<reference evidence="2 3" key="1">
    <citation type="submission" date="2018-06" db="EMBL/GenBank/DDBJ databases">
        <title>Genomic Encyclopedia of Type Strains, Phase I: the one thousand microbial genomes (KMG-I) project.</title>
        <authorList>
            <person name="Kyrpides N."/>
        </authorList>
    </citation>
    <scope>NUCLEOTIDE SEQUENCE [LARGE SCALE GENOMIC DNA]</scope>
    <source>
        <strain evidence="2 3">DSM 19573</strain>
    </source>
</reference>
<keyword evidence="1" id="KW-1133">Transmembrane helix</keyword>
<accession>A0A318XMM7</accession>
<dbReference type="RefSeq" id="WP_110462535.1">
    <property type="nucleotide sequence ID" value="NZ_QKMR01000015.1"/>
</dbReference>
<dbReference type="Proteomes" id="UP000248132">
    <property type="component" value="Unassembled WGS sequence"/>
</dbReference>
<evidence type="ECO:0000313" key="2">
    <source>
        <dbReference type="EMBL" id="PYG86899.1"/>
    </source>
</evidence>
<feature type="transmembrane region" description="Helical" evidence="1">
    <location>
        <begin position="27"/>
        <end position="48"/>
    </location>
</feature>
<name>A0A318XMM7_9FIRM</name>